<accession>A0A7G5XFC8</accession>
<dbReference type="PANTHER" id="PTHR47623:SF1">
    <property type="entry name" value="OS09G0287300 PROTEIN"/>
    <property type="match status" value="1"/>
</dbReference>
<dbReference type="InterPro" id="IPR013078">
    <property type="entry name" value="His_Pase_superF_clade-1"/>
</dbReference>
<protein>
    <submittedName>
        <fullName evidence="2">Histidine phosphatase family protein</fullName>
    </submittedName>
</protein>
<organism evidence="2 3">
    <name type="scientific">Lacibacter sediminis</name>
    <dbReference type="NCBI Taxonomy" id="2760713"/>
    <lineage>
        <taxon>Bacteria</taxon>
        <taxon>Pseudomonadati</taxon>
        <taxon>Bacteroidota</taxon>
        <taxon>Chitinophagia</taxon>
        <taxon>Chitinophagales</taxon>
        <taxon>Chitinophagaceae</taxon>
        <taxon>Lacibacter</taxon>
    </lineage>
</organism>
<gene>
    <name evidence="2" type="ORF">H4075_19240</name>
</gene>
<dbReference type="KEGG" id="lacs:H4075_19240"/>
<dbReference type="AlphaFoldDB" id="A0A7G5XFC8"/>
<dbReference type="EMBL" id="CP060007">
    <property type="protein sequence ID" value="QNA44181.1"/>
    <property type="molecule type" value="Genomic_DNA"/>
</dbReference>
<dbReference type="RefSeq" id="WP_182802443.1">
    <property type="nucleotide sequence ID" value="NZ_CP060007.1"/>
</dbReference>
<evidence type="ECO:0000256" key="1">
    <source>
        <dbReference type="PIRSR" id="PIRSR613078-2"/>
    </source>
</evidence>
<dbReference type="Gene3D" id="3.40.50.1240">
    <property type="entry name" value="Phosphoglycerate mutase-like"/>
    <property type="match status" value="1"/>
</dbReference>
<dbReference type="Proteomes" id="UP000515344">
    <property type="component" value="Chromosome"/>
</dbReference>
<dbReference type="SUPFAM" id="SSF53254">
    <property type="entry name" value="Phosphoglycerate mutase-like"/>
    <property type="match status" value="1"/>
</dbReference>
<dbReference type="PANTHER" id="PTHR47623">
    <property type="entry name" value="OS09G0287300 PROTEIN"/>
    <property type="match status" value="1"/>
</dbReference>
<proteinExistence type="predicted"/>
<dbReference type="Pfam" id="PF00300">
    <property type="entry name" value="His_Phos_1"/>
    <property type="match status" value="1"/>
</dbReference>
<dbReference type="InterPro" id="IPR029033">
    <property type="entry name" value="His_PPase_superfam"/>
</dbReference>
<feature type="binding site" evidence="1">
    <location>
        <position position="58"/>
    </location>
    <ligand>
        <name>substrate</name>
    </ligand>
</feature>
<keyword evidence="3" id="KW-1185">Reference proteome</keyword>
<dbReference type="CDD" id="cd07040">
    <property type="entry name" value="HP"/>
    <property type="match status" value="1"/>
</dbReference>
<evidence type="ECO:0000313" key="2">
    <source>
        <dbReference type="EMBL" id="QNA44181.1"/>
    </source>
</evidence>
<sequence>MKSLLLIRHAKSSWDNPTQNDFDRPLNARGLKDAPMMAQRLLERKIKIDAFISSPAVRAKQTCSLFMQTFKVDETIMQLQSQLYLAAPDVLMQTITGIPASISSAAIFSHNDGITEFANTLTNTSVDNMPTCSVFAVKADIDNWKDFAKAKKEFWFFDYPKQQL</sequence>
<evidence type="ECO:0000313" key="3">
    <source>
        <dbReference type="Proteomes" id="UP000515344"/>
    </source>
</evidence>
<name>A0A7G5XFC8_9BACT</name>
<reference evidence="3" key="1">
    <citation type="submission" date="2020-08" db="EMBL/GenBank/DDBJ databases">
        <title>Lacibacter sp. S13-6-6 genome sequencing.</title>
        <authorList>
            <person name="Jin L."/>
        </authorList>
    </citation>
    <scope>NUCLEOTIDE SEQUENCE [LARGE SCALE GENOMIC DNA]</scope>
    <source>
        <strain evidence="3">S13-6-6</strain>
    </source>
</reference>